<organism evidence="1 2">
    <name type="scientific">Striga asiatica</name>
    <name type="common">Asiatic witchweed</name>
    <name type="synonym">Buchnera asiatica</name>
    <dbReference type="NCBI Taxonomy" id="4170"/>
    <lineage>
        <taxon>Eukaryota</taxon>
        <taxon>Viridiplantae</taxon>
        <taxon>Streptophyta</taxon>
        <taxon>Embryophyta</taxon>
        <taxon>Tracheophyta</taxon>
        <taxon>Spermatophyta</taxon>
        <taxon>Magnoliopsida</taxon>
        <taxon>eudicotyledons</taxon>
        <taxon>Gunneridae</taxon>
        <taxon>Pentapetalae</taxon>
        <taxon>asterids</taxon>
        <taxon>lamiids</taxon>
        <taxon>Lamiales</taxon>
        <taxon>Orobanchaceae</taxon>
        <taxon>Buchnereae</taxon>
        <taxon>Striga</taxon>
    </lineage>
</organism>
<keyword evidence="2" id="KW-1185">Reference proteome</keyword>
<proteinExistence type="predicted"/>
<reference evidence="2" key="1">
    <citation type="journal article" date="2019" name="Curr. Biol.">
        <title>Genome Sequence of Striga asiatica Provides Insight into the Evolution of Plant Parasitism.</title>
        <authorList>
            <person name="Yoshida S."/>
            <person name="Kim S."/>
            <person name="Wafula E.K."/>
            <person name="Tanskanen J."/>
            <person name="Kim Y.M."/>
            <person name="Honaas L."/>
            <person name="Yang Z."/>
            <person name="Spallek T."/>
            <person name="Conn C.E."/>
            <person name="Ichihashi Y."/>
            <person name="Cheong K."/>
            <person name="Cui S."/>
            <person name="Der J.P."/>
            <person name="Gundlach H."/>
            <person name="Jiao Y."/>
            <person name="Hori C."/>
            <person name="Ishida J.K."/>
            <person name="Kasahara H."/>
            <person name="Kiba T."/>
            <person name="Kim M.S."/>
            <person name="Koo N."/>
            <person name="Laohavisit A."/>
            <person name="Lee Y.H."/>
            <person name="Lumba S."/>
            <person name="McCourt P."/>
            <person name="Mortimer J.C."/>
            <person name="Mutuku J.M."/>
            <person name="Nomura T."/>
            <person name="Sasaki-Sekimoto Y."/>
            <person name="Seto Y."/>
            <person name="Wang Y."/>
            <person name="Wakatake T."/>
            <person name="Sakakibara H."/>
            <person name="Demura T."/>
            <person name="Yamaguchi S."/>
            <person name="Yoneyama K."/>
            <person name="Manabe R.I."/>
            <person name="Nelson D.C."/>
            <person name="Schulman A.H."/>
            <person name="Timko M.P."/>
            <person name="dePamphilis C.W."/>
            <person name="Choi D."/>
            <person name="Shirasu K."/>
        </authorList>
    </citation>
    <scope>NUCLEOTIDE SEQUENCE [LARGE SCALE GENOMIC DNA]</scope>
    <source>
        <strain evidence="2">cv. UVA1</strain>
    </source>
</reference>
<name>A0A5A7QBI8_STRAF</name>
<dbReference type="AlphaFoldDB" id="A0A5A7QBI8"/>
<evidence type="ECO:0000313" key="2">
    <source>
        <dbReference type="Proteomes" id="UP000325081"/>
    </source>
</evidence>
<gene>
    <name evidence="1" type="ORF">STAS_19415</name>
</gene>
<dbReference type="GO" id="GO:0016740">
    <property type="term" value="F:transferase activity"/>
    <property type="evidence" value="ECO:0007669"/>
    <property type="project" value="UniProtKB-KW"/>
</dbReference>
<keyword evidence="1" id="KW-0808">Transferase</keyword>
<evidence type="ECO:0000313" key="1">
    <source>
        <dbReference type="EMBL" id="GER42619.1"/>
    </source>
</evidence>
<dbReference type="Proteomes" id="UP000325081">
    <property type="component" value="Unassembled WGS sequence"/>
</dbReference>
<accession>A0A5A7QBI8</accession>
<sequence length="134" mass="15502">MAMDSNQTCERTFDFSFFSFTAIKFHRPISRENIYLREKSIAHWPDCSIQPRFTGLKMSQTSTTKKFGRPSRLKYEDKICDQCGIKLAVKIAGSRSPNFQKLYYICDRDGFIGWANPINEDELAADCVCQLFSM</sequence>
<protein>
    <submittedName>
        <fullName evidence="1">Aspartate carbamoyltransferase regulatory chain</fullName>
    </submittedName>
</protein>
<comment type="caution">
    <text evidence="1">The sequence shown here is derived from an EMBL/GenBank/DDBJ whole genome shotgun (WGS) entry which is preliminary data.</text>
</comment>
<dbReference type="EMBL" id="BKCP01006404">
    <property type="protein sequence ID" value="GER42619.1"/>
    <property type="molecule type" value="Genomic_DNA"/>
</dbReference>